<dbReference type="EMBL" id="JBBKZT010000012">
    <property type="protein sequence ID" value="MEJ8849754.1"/>
    <property type="molecule type" value="Genomic_DNA"/>
</dbReference>
<reference evidence="1 2" key="1">
    <citation type="submission" date="2024-03" db="EMBL/GenBank/DDBJ databases">
        <title>Novel species of the genus Variovorax.</title>
        <authorList>
            <person name="Liu Q."/>
            <person name="Xin Y.-H."/>
        </authorList>
    </citation>
    <scope>NUCLEOTIDE SEQUENCE [LARGE SCALE GENOMIC DNA]</scope>
    <source>
        <strain evidence="1 2">KACC 18900</strain>
    </source>
</reference>
<sequence length="226" mass="24052">MKASPSARSWIAAGVRHELLTRALPALRHDMVAPVSVIRMGLLMLKRNVAADPIDASTCAQRLELVESQVGALVAGVRSLRDWELATTDEGITRSALVAQCASLMRAAYEMQGISLEIDPALEPVEGETHWPQSAALRYLLLGGMGHLHDSIQGLGAVRIAPEGERALRLTAVTHDPDSAPRASADAHRAPRALAIDAIALQSLADDLGYAVTRDDSTLVLEFGAA</sequence>
<proteinExistence type="predicted"/>
<keyword evidence="2" id="KW-1185">Reference proteome</keyword>
<accession>A0ABU8WS60</accession>
<dbReference type="Proteomes" id="UP001385892">
    <property type="component" value="Unassembled WGS sequence"/>
</dbReference>
<evidence type="ECO:0008006" key="3">
    <source>
        <dbReference type="Google" id="ProtNLM"/>
    </source>
</evidence>
<organism evidence="1 2">
    <name type="scientific">Variovorax rhizosphaerae</name>
    <dbReference type="NCBI Taxonomy" id="1836200"/>
    <lineage>
        <taxon>Bacteria</taxon>
        <taxon>Pseudomonadati</taxon>
        <taxon>Pseudomonadota</taxon>
        <taxon>Betaproteobacteria</taxon>
        <taxon>Burkholderiales</taxon>
        <taxon>Comamonadaceae</taxon>
        <taxon>Variovorax</taxon>
    </lineage>
</organism>
<protein>
    <recommendedName>
        <fullName evidence="3">Signal transduction histidine kinase dimerisation/phosphoacceptor domain-containing protein</fullName>
    </recommendedName>
</protein>
<evidence type="ECO:0000313" key="2">
    <source>
        <dbReference type="Proteomes" id="UP001385892"/>
    </source>
</evidence>
<name>A0ABU8WS60_9BURK</name>
<comment type="caution">
    <text evidence="1">The sequence shown here is derived from an EMBL/GenBank/DDBJ whole genome shotgun (WGS) entry which is preliminary data.</text>
</comment>
<dbReference type="RefSeq" id="WP_340344879.1">
    <property type="nucleotide sequence ID" value="NZ_JBBKZT010000012.1"/>
</dbReference>
<gene>
    <name evidence="1" type="ORF">WKW82_24115</name>
</gene>
<evidence type="ECO:0000313" key="1">
    <source>
        <dbReference type="EMBL" id="MEJ8849754.1"/>
    </source>
</evidence>